<evidence type="ECO:0000313" key="3">
    <source>
        <dbReference type="Proteomes" id="UP001283361"/>
    </source>
</evidence>
<name>A0AAE1APX6_9GAST</name>
<dbReference type="AlphaFoldDB" id="A0AAE1APX6"/>
<dbReference type="EMBL" id="JAWDGP010001486">
    <property type="protein sequence ID" value="KAK3791136.1"/>
    <property type="molecule type" value="Genomic_DNA"/>
</dbReference>
<reference evidence="2" key="1">
    <citation type="journal article" date="2023" name="G3 (Bethesda)">
        <title>A reference genome for the long-term kleptoplast-retaining sea slug Elysia crispata morphotype clarki.</title>
        <authorList>
            <person name="Eastman K.E."/>
            <person name="Pendleton A.L."/>
            <person name="Shaikh M.A."/>
            <person name="Suttiyut T."/>
            <person name="Ogas R."/>
            <person name="Tomko P."/>
            <person name="Gavelis G."/>
            <person name="Widhalm J.R."/>
            <person name="Wisecaver J.H."/>
        </authorList>
    </citation>
    <scope>NUCLEOTIDE SEQUENCE</scope>
    <source>
        <strain evidence="2">ECLA1</strain>
    </source>
</reference>
<dbReference type="Proteomes" id="UP001283361">
    <property type="component" value="Unassembled WGS sequence"/>
</dbReference>
<feature type="region of interest" description="Disordered" evidence="1">
    <location>
        <begin position="301"/>
        <end position="320"/>
    </location>
</feature>
<sequence>MQILGWEKLCEKQRNQDRPFSVLAFLGRWVAIGEHNYLLKFQQIEGVIMVTKHNTCIHRRWSSNVTYTGLTKIHSDIQPGALARNTRVTRRSSYNLTTESNLHQKELRVLDSNKNALKHSMLAYTEKMQKLAAAKSDHTFVDKITSRAKTDFPRTHKFIVTDAFLRQVSDESITDGMSQVEKGHDDHAFLSSSLHFGNNAHLENHGRLSIDSSINIESKNNSSVAIADTDDHDFSDSCYSDSESVTSCSGLSTKSENNLSFKKGVESDECIASDSETLTSDYVRRHRKHYRRKWRIGQGNPQLPTVLDNEPVDDERPLSPAKSEITDLSIEPFPLYSLHMRDDSSDLTHSSLSSTKFSPQHRTFVTKDASMDPKVILKPKPIQSPSVASIRQRHPRKKQKQDNKQIFHRFRYSAQMDEAPETLTQIETSGRHGTSMATIKEMSSELETEDSVSLSPLDEMETIAHFQVVSKRCEKALKSALKTECFPKSHKRKQVHFFLPDIFKT</sequence>
<protein>
    <submittedName>
        <fullName evidence="2">Uncharacterized protein</fullName>
    </submittedName>
</protein>
<evidence type="ECO:0000313" key="2">
    <source>
        <dbReference type="EMBL" id="KAK3791136.1"/>
    </source>
</evidence>
<comment type="caution">
    <text evidence="2">The sequence shown here is derived from an EMBL/GenBank/DDBJ whole genome shotgun (WGS) entry which is preliminary data.</text>
</comment>
<feature type="region of interest" description="Disordered" evidence="1">
    <location>
        <begin position="378"/>
        <end position="403"/>
    </location>
</feature>
<gene>
    <name evidence="2" type="ORF">RRG08_010536</name>
</gene>
<accession>A0AAE1APX6</accession>
<evidence type="ECO:0000256" key="1">
    <source>
        <dbReference type="SAM" id="MobiDB-lite"/>
    </source>
</evidence>
<organism evidence="2 3">
    <name type="scientific">Elysia crispata</name>
    <name type="common">lettuce slug</name>
    <dbReference type="NCBI Taxonomy" id="231223"/>
    <lineage>
        <taxon>Eukaryota</taxon>
        <taxon>Metazoa</taxon>
        <taxon>Spiralia</taxon>
        <taxon>Lophotrochozoa</taxon>
        <taxon>Mollusca</taxon>
        <taxon>Gastropoda</taxon>
        <taxon>Heterobranchia</taxon>
        <taxon>Euthyneura</taxon>
        <taxon>Panpulmonata</taxon>
        <taxon>Sacoglossa</taxon>
        <taxon>Placobranchoidea</taxon>
        <taxon>Plakobranchidae</taxon>
        <taxon>Elysia</taxon>
    </lineage>
</organism>
<proteinExistence type="predicted"/>
<keyword evidence="3" id="KW-1185">Reference proteome</keyword>